<evidence type="ECO:0000313" key="1">
    <source>
        <dbReference type="EMBL" id="KAF6447621.1"/>
    </source>
</evidence>
<accession>A0A7J8FJ87</accession>
<dbReference type="EMBL" id="JACASE010000007">
    <property type="protein sequence ID" value="KAF6447621.1"/>
    <property type="molecule type" value="Genomic_DNA"/>
</dbReference>
<sequence>MLRVRELGQGHKADKGGTLSLITSLLLHTPCQNPTVRSLSVLFPNNPVQVRAPSRLPVLLPLGEPWQPWQLYPFLVTAPHTAQSSPVKCAPSKMISSGLEHKACIQNVIGTHASQEGTCF</sequence>
<dbReference type="AlphaFoldDB" id="A0A7J8FJ87"/>
<evidence type="ECO:0000313" key="2">
    <source>
        <dbReference type="Proteomes" id="UP000593571"/>
    </source>
</evidence>
<reference evidence="1 2" key="1">
    <citation type="journal article" date="2020" name="Nature">
        <title>Six reference-quality genomes reveal evolution of bat adaptations.</title>
        <authorList>
            <person name="Jebb D."/>
            <person name="Huang Z."/>
            <person name="Pippel M."/>
            <person name="Hughes G.M."/>
            <person name="Lavrichenko K."/>
            <person name="Devanna P."/>
            <person name="Winkler S."/>
            <person name="Jermiin L.S."/>
            <person name="Skirmuntt E.C."/>
            <person name="Katzourakis A."/>
            <person name="Burkitt-Gray L."/>
            <person name="Ray D.A."/>
            <person name="Sullivan K.A.M."/>
            <person name="Roscito J.G."/>
            <person name="Kirilenko B.M."/>
            <person name="Davalos L.M."/>
            <person name="Corthals A.P."/>
            <person name="Power M.L."/>
            <person name="Jones G."/>
            <person name="Ransome R.D."/>
            <person name="Dechmann D.K.N."/>
            <person name="Locatelli A.G."/>
            <person name="Puechmaille S.J."/>
            <person name="Fedrigo O."/>
            <person name="Jarvis E.D."/>
            <person name="Hiller M."/>
            <person name="Vernes S.C."/>
            <person name="Myers E.W."/>
            <person name="Teeling E.C."/>
        </authorList>
    </citation>
    <scope>NUCLEOTIDE SEQUENCE [LARGE SCALE GENOMIC DNA]</scope>
    <source>
        <strain evidence="1">MRouAeg1</strain>
        <tissue evidence="1">Muscle</tissue>
    </source>
</reference>
<protein>
    <submittedName>
        <fullName evidence="1">Uncharacterized protein</fullName>
    </submittedName>
</protein>
<gene>
    <name evidence="1" type="ORF">HJG63_012025</name>
</gene>
<comment type="caution">
    <text evidence="1">The sequence shown here is derived from an EMBL/GenBank/DDBJ whole genome shotgun (WGS) entry which is preliminary data.</text>
</comment>
<name>A0A7J8FJ87_ROUAE</name>
<proteinExistence type="predicted"/>
<keyword evidence="2" id="KW-1185">Reference proteome</keyword>
<dbReference type="Proteomes" id="UP000593571">
    <property type="component" value="Unassembled WGS sequence"/>
</dbReference>
<organism evidence="1 2">
    <name type="scientific">Rousettus aegyptiacus</name>
    <name type="common">Egyptian fruit bat</name>
    <name type="synonym">Pteropus aegyptiacus</name>
    <dbReference type="NCBI Taxonomy" id="9407"/>
    <lineage>
        <taxon>Eukaryota</taxon>
        <taxon>Metazoa</taxon>
        <taxon>Chordata</taxon>
        <taxon>Craniata</taxon>
        <taxon>Vertebrata</taxon>
        <taxon>Euteleostomi</taxon>
        <taxon>Mammalia</taxon>
        <taxon>Eutheria</taxon>
        <taxon>Laurasiatheria</taxon>
        <taxon>Chiroptera</taxon>
        <taxon>Yinpterochiroptera</taxon>
        <taxon>Pteropodoidea</taxon>
        <taxon>Pteropodidae</taxon>
        <taxon>Rousettinae</taxon>
        <taxon>Rousettus</taxon>
    </lineage>
</organism>